<dbReference type="Pfam" id="PF07293">
    <property type="entry name" value="DUF1450"/>
    <property type="match status" value="1"/>
</dbReference>
<sequence length="85" mass="10256">MRSVFLEYCSNNLRLKNTQTYEHMEDNHPHLIQKVRGCLDHCERCKLNPFVIVNRPKKWFGYESEYMEAASSEQLIEKIEKELKH</sequence>
<reference evidence="1 2" key="2">
    <citation type="journal article" date="2016" name="Genome Announc.">
        <title>Complete Genome Sequences of Two Interactive Moderate Thermophiles, Paenibacillus napthalenovorans 32O-Y and Paenibacillus sp. 32O-W.</title>
        <authorList>
            <person name="Butler R.R.III."/>
            <person name="Wang J."/>
            <person name="Stark B.C."/>
            <person name="Pombert J.F."/>
        </authorList>
    </citation>
    <scope>NUCLEOTIDE SEQUENCE [LARGE SCALE GENOMIC DNA]</scope>
    <source>
        <strain evidence="1 2">32O-Y</strain>
    </source>
</reference>
<dbReference type="Proteomes" id="UP000061660">
    <property type="component" value="Chromosome"/>
</dbReference>
<dbReference type="RefSeq" id="WP_054820137.1">
    <property type="nucleotide sequence ID" value="NZ_BJCS01000002.1"/>
</dbReference>
<keyword evidence="2" id="KW-1185">Reference proteome</keyword>
<dbReference type="KEGG" id="pnp:IJ22_06620"/>
<evidence type="ECO:0000313" key="2">
    <source>
        <dbReference type="Proteomes" id="UP000061660"/>
    </source>
</evidence>
<evidence type="ECO:0000313" key="1">
    <source>
        <dbReference type="EMBL" id="ALS21047.1"/>
    </source>
</evidence>
<dbReference type="OrthoDB" id="2679644at2"/>
<reference evidence="2" key="1">
    <citation type="submission" date="2015-12" db="EMBL/GenBank/DDBJ databases">
        <title>Complete genome sequences of two moderately thermophilic Paenibacillus species.</title>
        <authorList>
            <person name="Butler R.III."/>
            <person name="Wang J."/>
            <person name="Stark B.C."/>
            <person name="Pombert J.-F."/>
        </authorList>
    </citation>
    <scope>NUCLEOTIDE SEQUENCE [LARGE SCALE GENOMIC DNA]</scope>
    <source>
        <strain evidence="2">32O-Y</strain>
    </source>
</reference>
<protein>
    <submittedName>
        <fullName evidence="1">Uncharacterized protein</fullName>
    </submittedName>
</protein>
<dbReference type="PATRIC" id="fig|162209.4.peg.701"/>
<name>A0A0U2VNG0_9BACL</name>
<gene>
    <name evidence="1" type="ORF">IJ22_06620</name>
</gene>
<dbReference type="InterPro" id="IPR009910">
    <property type="entry name" value="DUF1450"/>
</dbReference>
<dbReference type="AlphaFoldDB" id="A0A0U2VNG0"/>
<dbReference type="EMBL" id="CP013652">
    <property type="protein sequence ID" value="ALS21047.1"/>
    <property type="molecule type" value="Genomic_DNA"/>
</dbReference>
<organism evidence="1 2">
    <name type="scientific">Paenibacillus naphthalenovorans</name>
    <dbReference type="NCBI Taxonomy" id="162209"/>
    <lineage>
        <taxon>Bacteria</taxon>
        <taxon>Bacillati</taxon>
        <taxon>Bacillota</taxon>
        <taxon>Bacilli</taxon>
        <taxon>Bacillales</taxon>
        <taxon>Paenibacillaceae</taxon>
        <taxon>Paenibacillus</taxon>
    </lineage>
</organism>
<accession>A0A0U2VNG0</accession>
<proteinExistence type="predicted"/>